<gene>
    <name evidence="1" type="ORF">PEVE_00017904</name>
</gene>
<sequence>MACKDEGQRLELKEKEKWYVDEVKRVKAMVRTVFWTRTRLLKVEYKQWKSLRGRDYLSKQRMKRLVRGGLSIVSEIRETLRLFTRLVTERDMLQEKDYIAKIPKARGDEDSIAFQRECRGDSTNLHNFTSREVSWKNARY</sequence>
<protein>
    <submittedName>
        <fullName evidence="1">Uncharacterized protein</fullName>
    </submittedName>
</protein>
<evidence type="ECO:0000313" key="2">
    <source>
        <dbReference type="Proteomes" id="UP001159427"/>
    </source>
</evidence>
<keyword evidence="2" id="KW-1185">Reference proteome</keyword>
<organism evidence="1 2">
    <name type="scientific">Porites evermanni</name>
    <dbReference type="NCBI Taxonomy" id="104178"/>
    <lineage>
        <taxon>Eukaryota</taxon>
        <taxon>Metazoa</taxon>
        <taxon>Cnidaria</taxon>
        <taxon>Anthozoa</taxon>
        <taxon>Hexacorallia</taxon>
        <taxon>Scleractinia</taxon>
        <taxon>Fungiina</taxon>
        <taxon>Poritidae</taxon>
        <taxon>Porites</taxon>
    </lineage>
</organism>
<dbReference type="Proteomes" id="UP001159427">
    <property type="component" value="Unassembled WGS sequence"/>
</dbReference>
<reference evidence="1 2" key="1">
    <citation type="submission" date="2022-05" db="EMBL/GenBank/DDBJ databases">
        <authorList>
            <consortium name="Genoscope - CEA"/>
            <person name="William W."/>
        </authorList>
    </citation>
    <scope>NUCLEOTIDE SEQUENCE [LARGE SCALE GENOMIC DNA]</scope>
</reference>
<name>A0ABN8S864_9CNID</name>
<proteinExistence type="predicted"/>
<evidence type="ECO:0000313" key="1">
    <source>
        <dbReference type="EMBL" id="CAH3187763.1"/>
    </source>
</evidence>
<dbReference type="EMBL" id="CALNXI010002446">
    <property type="protein sequence ID" value="CAH3187763.1"/>
    <property type="molecule type" value="Genomic_DNA"/>
</dbReference>
<accession>A0ABN8S864</accession>
<comment type="caution">
    <text evidence="1">The sequence shown here is derived from an EMBL/GenBank/DDBJ whole genome shotgun (WGS) entry which is preliminary data.</text>
</comment>